<dbReference type="PANTHER" id="PTHR10795">
    <property type="entry name" value="PROPROTEIN CONVERTASE SUBTILISIN/KEXIN"/>
    <property type="match status" value="1"/>
</dbReference>
<evidence type="ECO:0000259" key="8">
    <source>
        <dbReference type="Pfam" id="PF17766"/>
    </source>
</evidence>
<keyword evidence="4" id="KW-0378">Hydrolase</keyword>
<keyword evidence="3" id="KW-0732">Signal</keyword>
<dbReference type="EMBL" id="JABWDY010028640">
    <property type="protein sequence ID" value="KAF5186956.1"/>
    <property type="molecule type" value="Genomic_DNA"/>
</dbReference>
<gene>
    <name evidence="9" type="ORF">FRX31_023457</name>
</gene>
<dbReference type="OrthoDB" id="10256524at2759"/>
<organism evidence="9 10">
    <name type="scientific">Thalictrum thalictroides</name>
    <name type="common">Rue-anemone</name>
    <name type="synonym">Anemone thalictroides</name>
    <dbReference type="NCBI Taxonomy" id="46969"/>
    <lineage>
        <taxon>Eukaryota</taxon>
        <taxon>Viridiplantae</taxon>
        <taxon>Streptophyta</taxon>
        <taxon>Embryophyta</taxon>
        <taxon>Tracheophyta</taxon>
        <taxon>Spermatophyta</taxon>
        <taxon>Magnoliopsida</taxon>
        <taxon>Ranunculales</taxon>
        <taxon>Ranunculaceae</taxon>
        <taxon>Thalictroideae</taxon>
        <taxon>Thalictrum</taxon>
    </lineage>
</organism>
<dbReference type="Gene3D" id="3.50.30.30">
    <property type="match status" value="1"/>
</dbReference>
<dbReference type="PROSITE" id="PS51892">
    <property type="entry name" value="SUBTILASE"/>
    <property type="match status" value="1"/>
</dbReference>
<dbReference type="Proteomes" id="UP000554482">
    <property type="component" value="Unassembled WGS sequence"/>
</dbReference>
<dbReference type="PROSITE" id="PS00138">
    <property type="entry name" value="SUBTILASE_SER"/>
    <property type="match status" value="1"/>
</dbReference>
<dbReference type="GO" id="GO:0006508">
    <property type="term" value="P:proteolysis"/>
    <property type="evidence" value="ECO:0007669"/>
    <property type="project" value="UniProtKB-KW"/>
</dbReference>
<evidence type="ECO:0000256" key="2">
    <source>
        <dbReference type="ARBA" id="ARBA00022670"/>
    </source>
</evidence>
<comment type="caution">
    <text evidence="6">Lacks conserved residue(s) required for the propagation of feature annotation.</text>
</comment>
<evidence type="ECO:0000313" key="9">
    <source>
        <dbReference type="EMBL" id="KAF5186956.1"/>
    </source>
</evidence>
<evidence type="ECO:0000259" key="7">
    <source>
        <dbReference type="Pfam" id="PF00082"/>
    </source>
</evidence>
<evidence type="ECO:0000256" key="5">
    <source>
        <dbReference type="ARBA" id="ARBA00022825"/>
    </source>
</evidence>
<dbReference type="Pfam" id="PF17766">
    <property type="entry name" value="fn3_6"/>
    <property type="match status" value="1"/>
</dbReference>
<dbReference type="CDD" id="cd02120">
    <property type="entry name" value="PA_subtilisin_like"/>
    <property type="match status" value="1"/>
</dbReference>
<evidence type="ECO:0000256" key="6">
    <source>
        <dbReference type="PROSITE-ProRule" id="PRU01240"/>
    </source>
</evidence>
<comment type="similarity">
    <text evidence="1 6">Belongs to the peptidase S8 family.</text>
</comment>
<protein>
    <submittedName>
        <fullName evidence="9">Subtilisin-like protease</fullName>
    </submittedName>
</protein>
<keyword evidence="10" id="KW-1185">Reference proteome</keyword>
<evidence type="ECO:0000313" key="10">
    <source>
        <dbReference type="Proteomes" id="UP000554482"/>
    </source>
</evidence>
<dbReference type="SUPFAM" id="SSF52743">
    <property type="entry name" value="Subtilisin-like"/>
    <property type="match status" value="1"/>
</dbReference>
<dbReference type="InterPro" id="IPR023828">
    <property type="entry name" value="Peptidase_S8_Ser-AS"/>
</dbReference>
<dbReference type="Pfam" id="PF00082">
    <property type="entry name" value="Peptidase_S8"/>
    <property type="match status" value="1"/>
</dbReference>
<dbReference type="InterPro" id="IPR000209">
    <property type="entry name" value="Peptidase_S8/S53_dom"/>
</dbReference>
<dbReference type="Gene3D" id="2.60.40.2310">
    <property type="match status" value="1"/>
</dbReference>
<comment type="caution">
    <text evidence="9">The sequence shown here is derived from an EMBL/GenBank/DDBJ whole genome shotgun (WGS) entry which is preliminary data.</text>
</comment>
<evidence type="ECO:0000256" key="3">
    <source>
        <dbReference type="ARBA" id="ARBA00022729"/>
    </source>
</evidence>
<proteinExistence type="inferred from homology"/>
<dbReference type="InterPro" id="IPR045051">
    <property type="entry name" value="SBT"/>
</dbReference>
<name>A0A7J6VPC5_THATH</name>
<keyword evidence="5" id="KW-0720">Serine protease</keyword>
<feature type="domain" description="Subtilisin-like protease fibronectin type-III" evidence="8">
    <location>
        <begin position="269"/>
        <end position="369"/>
    </location>
</feature>
<dbReference type="AlphaFoldDB" id="A0A7J6VPC5"/>
<evidence type="ECO:0000256" key="4">
    <source>
        <dbReference type="ARBA" id="ARBA00022801"/>
    </source>
</evidence>
<keyword evidence="2 9" id="KW-0645">Protease</keyword>
<dbReference type="InterPro" id="IPR041469">
    <property type="entry name" value="Subtilisin-like_FN3"/>
</dbReference>
<evidence type="ECO:0000256" key="1">
    <source>
        <dbReference type="ARBA" id="ARBA00011073"/>
    </source>
</evidence>
<accession>A0A7J6VPC5</accession>
<dbReference type="InterPro" id="IPR036852">
    <property type="entry name" value="Peptidase_S8/S53_dom_sf"/>
</dbReference>
<reference evidence="9 10" key="1">
    <citation type="submission" date="2020-06" db="EMBL/GenBank/DDBJ databases">
        <title>Transcriptomic and genomic resources for Thalictrum thalictroides and T. hernandezii: Facilitating candidate gene discovery in an emerging model plant lineage.</title>
        <authorList>
            <person name="Arias T."/>
            <person name="Riano-Pachon D.M."/>
            <person name="Di Stilio V.S."/>
        </authorList>
    </citation>
    <scope>NUCLEOTIDE SEQUENCE [LARGE SCALE GENOMIC DNA]</scope>
    <source>
        <strain evidence="10">cv. WT478/WT964</strain>
        <tissue evidence="9">Leaves</tissue>
    </source>
</reference>
<feature type="domain" description="Peptidase S8/S53" evidence="7">
    <location>
        <begin position="151"/>
        <end position="264"/>
    </location>
</feature>
<dbReference type="GO" id="GO:0004252">
    <property type="term" value="F:serine-type endopeptidase activity"/>
    <property type="evidence" value="ECO:0007669"/>
    <property type="project" value="InterPro"/>
</dbReference>
<sequence>MTHASTVVNTAPWIFTVAASNIDRDFQSAVVLGNGHVLKGSAINFSNLTASKKYPLAYGREIAAPSTPWSEASNCIPGSLDTKKTAGKIIVCTDTDPMVTRRIKKLVAEDANAKGMILIDEDQKGVPFDSGVFPFSQVRNIDGYKILKYISSTRNPTATILSTVDINKFKPAPVVAYFSSRGPGALTETIIKPDVTAPGVGILAAMIPKVEIGSIPKGKKPSQFGIRSGTSMACPHVAGTAALIKSIHPTWSSSMIKSALMTTEDFISDLNYPSISISKLEGRRQQHYTRTITRTVTNVGPKNSTYIAKIDCSTTLGVAISPKRLSFSPSSTKASFKVSFYDKGAPKGYSFGSITWSDGVHFVRTNFAVNVV</sequence>